<comment type="caution">
    <text evidence="10">The sequence shown here is derived from an EMBL/GenBank/DDBJ whole genome shotgun (WGS) entry which is preliminary data.</text>
</comment>
<proteinExistence type="predicted"/>
<keyword evidence="5" id="KW-0997">Cell inner membrane</keyword>
<name>A0ABS2DUC4_9BURK</name>
<keyword evidence="4" id="KW-1003">Cell membrane</keyword>
<evidence type="ECO:0000313" key="10">
    <source>
        <dbReference type="EMBL" id="MBM6704955.1"/>
    </source>
</evidence>
<feature type="transmembrane region" description="Helical" evidence="9">
    <location>
        <begin position="52"/>
        <end position="76"/>
    </location>
</feature>
<dbReference type="PANTHER" id="PTHR33529">
    <property type="entry name" value="SLR0882 PROTEIN-RELATED"/>
    <property type="match status" value="1"/>
</dbReference>
<sequence>MIFKRSMVSELANSAGGVFTVLFTIVIAVGMVRVLSLAAGGRIDNAAVLQMVLYNVLTNLAPLLAVSLFIAVLMTLMRWWQDNEMVVWFSSGGQSLLAWIGPVLRFSIPVILAVGLLSLVISPWARSQSEITREQFKQRDEVNAIAPGRFIESMGGKRVFFIESQGEDTNEVDHIFMAEGGKGRESVVTAERGRIELNEEGDRYIVLHNGRRIETQNDSSATRIVEFDTYGVRIDIKLDKPLRASRTASQPLPLLMANPTPENQAQLLWRFTWPIAAFNLALLAVPLSCTSPRAGRSLNLIFAALIFVLYLNGISICETWVEQGKLSLWSAFALLNGTVFLITVVLFIRRVYMMRWLPSWCSIWYIRERLQSRKPRATEEP</sequence>
<keyword evidence="8 9" id="KW-0472">Membrane</keyword>
<keyword evidence="6 9" id="KW-0812">Transmembrane</keyword>
<accession>A0ABS2DUC4</accession>
<dbReference type="Pfam" id="PF03739">
    <property type="entry name" value="LptF_LptG"/>
    <property type="match status" value="1"/>
</dbReference>
<evidence type="ECO:0000256" key="8">
    <source>
        <dbReference type="ARBA" id="ARBA00023136"/>
    </source>
</evidence>
<evidence type="ECO:0000256" key="4">
    <source>
        <dbReference type="ARBA" id="ARBA00022475"/>
    </source>
</evidence>
<feature type="transmembrane region" description="Helical" evidence="9">
    <location>
        <begin position="96"/>
        <end position="125"/>
    </location>
</feature>
<dbReference type="InterPro" id="IPR005495">
    <property type="entry name" value="LptG/LptF_permease"/>
</dbReference>
<dbReference type="PANTHER" id="PTHR33529:SF7">
    <property type="entry name" value="LIPOPOLYSACCHARIDE EXPORT SYSTEM PERMEASE PROTEIN LPTF"/>
    <property type="match status" value="1"/>
</dbReference>
<evidence type="ECO:0000256" key="6">
    <source>
        <dbReference type="ARBA" id="ARBA00022692"/>
    </source>
</evidence>
<evidence type="ECO:0000313" key="11">
    <source>
        <dbReference type="Proteomes" id="UP000715095"/>
    </source>
</evidence>
<organism evidence="10 11">
    <name type="scientific">Sutterella massiliensis</name>
    <dbReference type="NCBI Taxonomy" id="1816689"/>
    <lineage>
        <taxon>Bacteria</taxon>
        <taxon>Pseudomonadati</taxon>
        <taxon>Pseudomonadota</taxon>
        <taxon>Betaproteobacteria</taxon>
        <taxon>Burkholderiales</taxon>
        <taxon>Sutterellaceae</taxon>
        <taxon>Sutterella</taxon>
    </lineage>
</organism>
<gene>
    <name evidence="10" type="primary">lptF</name>
    <name evidence="10" type="ORF">H6A60_10785</name>
</gene>
<evidence type="ECO:0000256" key="3">
    <source>
        <dbReference type="ARBA" id="ARBA00022448"/>
    </source>
</evidence>
<evidence type="ECO:0000256" key="1">
    <source>
        <dbReference type="ARBA" id="ARBA00004429"/>
    </source>
</evidence>
<evidence type="ECO:0000256" key="5">
    <source>
        <dbReference type="ARBA" id="ARBA00022519"/>
    </source>
</evidence>
<feature type="transmembrane region" description="Helical" evidence="9">
    <location>
        <begin position="327"/>
        <end position="348"/>
    </location>
</feature>
<dbReference type="NCBIfam" id="TIGR04407">
    <property type="entry name" value="LptF_YjgP"/>
    <property type="match status" value="1"/>
</dbReference>
<evidence type="ECO:0000256" key="9">
    <source>
        <dbReference type="SAM" id="Phobius"/>
    </source>
</evidence>
<reference evidence="10 11" key="1">
    <citation type="journal article" date="2021" name="Sci. Rep.">
        <title>The distribution of antibiotic resistance genes in chicken gut microbiota commensals.</title>
        <authorList>
            <person name="Juricova H."/>
            <person name="Matiasovicova J."/>
            <person name="Kubasova T."/>
            <person name="Cejkova D."/>
            <person name="Rychlik I."/>
        </authorList>
    </citation>
    <scope>NUCLEOTIDE SEQUENCE [LARGE SCALE GENOMIC DNA]</scope>
    <source>
        <strain evidence="10 11">An829</strain>
    </source>
</reference>
<comment type="subcellular location">
    <subcellularLocation>
        <location evidence="1">Cell inner membrane</location>
        <topology evidence="1">Multi-pass membrane protein</topology>
    </subcellularLocation>
</comment>
<evidence type="ECO:0000256" key="7">
    <source>
        <dbReference type="ARBA" id="ARBA00022989"/>
    </source>
</evidence>
<keyword evidence="3" id="KW-0813">Transport</keyword>
<dbReference type="EMBL" id="JACJJC010000031">
    <property type="protein sequence ID" value="MBM6704955.1"/>
    <property type="molecule type" value="Genomic_DNA"/>
</dbReference>
<feature type="transmembrane region" description="Helical" evidence="9">
    <location>
        <begin position="300"/>
        <end position="321"/>
    </location>
</feature>
<feature type="transmembrane region" description="Helical" evidence="9">
    <location>
        <begin position="12"/>
        <end position="32"/>
    </location>
</feature>
<protein>
    <recommendedName>
        <fullName evidence="2">Lipopolysaccharide export system permease protein LptF</fullName>
    </recommendedName>
</protein>
<evidence type="ECO:0000256" key="2">
    <source>
        <dbReference type="ARBA" id="ARBA00014213"/>
    </source>
</evidence>
<dbReference type="RefSeq" id="WP_205104494.1">
    <property type="nucleotide sequence ID" value="NZ_JACJJC010000031.1"/>
</dbReference>
<keyword evidence="7 9" id="KW-1133">Transmembrane helix</keyword>
<dbReference type="Proteomes" id="UP000715095">
    <property type="component" value="Unassembled WGS sequence"/>
</dbReference>
<dbReference type="InterPro" id="IPR030922">
    <property type="entry name" value="LptF"/>
</dbReference>
<keyword evidence="11" id="KW-1185">Reference proteome</keyword>